<dbReference type="EMBL" id="VCIW01000003">
    <property type="protein sequence ID" value="TLS53173.1"/>
    <property type="molecule type" value="Genomic_DNA"/>
</dbReference>
<feature type="transmembrane region" description="Helical" evidence="1">
    <location>
        <begin position="116"/>
        <end position="134"/>
    </location>
</feature>
<dbReference type="GO" id="GO:0005886">
    <property type="term" value="C:plasma membrane"/>
    <property type="evidence" value="ECO:0007669"/>
    <property type="project" value="UniProtKB-SubCell"/>
</dbReference>
<feature type="transmembrane region" description="Helical" evidence="1">
    <location>
        <begin position="155"/>
        <end position="181"/>
    </location>
</feature>
<dbReference type="AlphaFoldDB" id="A0A5R9GJU3"/>
<proteinExistence type="predicted"/>
<reference evidence="2 3" key="1">
    <citation type="submission" date="2019-05" db="EMBL/GenBank/DDBJ databases">
        <authorList>
            <person name="Narsing Rao M.P."/>
            <person name="Li W.J."/>
        </authorList>
    </citation>
    <scope>NUCLEOTIDE SEQUENCE [LARGE SCALE GENOMIC DNA]</scope>
    <source>
        <strain evidence="2 3">SYSU_K30003</strain>
    </source>
</reference>
<dbReference type="PANTHER" id="PTHR37305">
    <property type="entry name" value="INTEGRAL MEMBRANE PROTEIN-RELATED"/>
    <property type="match status" value="1"/>
</dbReference>
<organism evidence="2 3">
    <name type="scientific">Paenibacillus antri</name>
    <dbReference type="NCBI Taxonomy" id="2582848"/>
    <lineage>
        <taxon>Bacteria</taxon>
        <taxon>Bacillati</taxon>
        <taxon>Bacillota</taxon>
        <taxon>Bacilli</taxon>
        <taxon>Bacillales</taxon>
        <taxon>Paenibacillaceae</taxon>
        <taxon>Paenibacillus</taxon>
    </lineage>
</organism>
<comment type="caution">
    <text evidence="2">The sequence shown here is derived from an EMBL/GenBank/DDBJ whole genome shotgun (WGS) entry which is preliminary data.</text>
</comment>
<feature type="transmembrane region" description="Helical" evidence="1">
    <location>
        <begin position="252"/>
        <end position="272"/>
    </location>
</feature>
<dbReference type="OrthoDB" id="8613028at2"/>
<evidence type="ECO:0000313" key="2">
    <source>
        <dbReference type="EMBL" id="TLS53173.1"/>
    </source>
</evidence>
<dbReference type="Pfam" id="PF12679">
    <property type="entry name" value="ABC2_membrane_2"/>
    <property type="match status" value="1"/>
</dbReference>
<feature type="transmembrane region" description="Helical" evidence="1">
    <location>
        <begin position="21"/>
        <end position="40"/>
    </location>
</feature>
<evidence type="ECO:0000313" key="3">
    <source>
        <dbReference type="Proteomes" id="UP000309676"/>
    </source>
</evidence>
<accession>A0A5R9GJU3</accession>
<dbReference type="GO" id="GO:0140359">
    <property type="term" value="F:ABC-type transporter activity"/>
    <property type="evidence" value="ECO:0007669"/>
    <property type="project" value="InterPro"/>
</dbReference>
<evidence type="ECO:0000256" key="1">
    <source>
        <dbReference type="SAM" id="Phobius"/>
    </source>
</evidence>
<dbReference type="PANTHER" id="PTHR37305:SF2">
    <property type="entry name" value="BACITRACIN TRANSPORT PERMEASE PROTEIN BCRB"/>
    <property type="match status" value="1"/>
</dbReference>
<keyword evidence="1" id="KW-0812">Transmembrane</keyword>
<protein>
    <submittedName>
        <fullName evidence="2">ABC transporter permease</fullName>
    </submittedName>
</protein>
<dbReference type="Proteomes" id="UP000309676">
    <property type="component" value="Unassembled WGS sequence"/>
</dbReference>
<feature type="transmembrane region" description="Helical" evidence="1">
    <location>
        <begin position="217"/>
        <end position="245"/>
    </location>
</feature>
<keyword evidence="1" id="KW-1133">Transmembrane helix</keyword>
<dbReference type="RefSeq" id="WP_138193414.1">
    <property type="nucleotide sequence ID" value="NZ_VCIW01000003.1"/>
</dbReference>
<keyword evidence="3" id="KW-1185">Reference proteome</keyword>
<sequence length="330" mass="36438">MTSLLPLVRNETMKVWRKKRFLVIVVILAVLIPIFTYAQWKAADTFRAQSGTDDWRIRAETQINDYNNRLGSARIPEEWKQTLRVEVQRLQFHLDHGIDPNAPSGVTFTRQFAENAIGLFLPLMVMVIAADLVSSEHAQGTIKLLLTRPVKRWKVLASKYAALVVYVTLTVLATALLSYLISGAAFGYTGWRVPVLTGFSVTAGGIDTTNAHTVEQWLYVLMVLGLVWFSCMVVAALSLMVSVLVRSTAAGMGIMLALLIAGSILASMASNWEQAKYFFMVNLNTATYLAGQMPPVPGMTLQFSLTVLTVTALVSAIISFGVFTRRDVLN</sequence>
<gene>
    <name evidence="2" type="ORF">FE782_07360</name>
</gene>
<name>A0A5R9GJU3_9BACL</name>
<keyword evidence="1" id="KW-0472">Membrane</keyword>
<feature type="transmembrane region" description="Helical" evidence="1">
    <location>
        <begin position="303"/>
        <end position="323"/>
    </location>
</feature>